<evidence type="ECO:0000256" key="2">
    <source>
        <dbReference type="ARBA" id="ARBA00006100"/>
    </source>
</evidence>
<dbReference type="InterPro" id="IPR004559">
    <property type="entry name" value="HemW-like"/>
</dbReference>
<evidence type="ECO:0000313" key="12">
    <source>
        <dbReference type="EMBL" id="TYK34957.1"/>
    </source>
</evidence>
<dbReference type="RefSeq" id="WP_027325434.1">
    <property type="nucleotide sequence ID" value="NZ_CAMBON010000012.1"/>
</dbReference>
<dbReference type="SFLD" id="SFLDG01082">
    <property type="entry name" value="B12-binding_domain_containing"/>
    <property type="match status" value="1"/>
</dbReference>
<comment type="similarity">
    <text evidence="2">Belongs to the anaerobic coproporphyrinogen-III oxidase family. HemW subfamily.</text>
</comment>
<dbReference type="Proteomes" id="UP000324383">
    <property type="component" value="Unassembled WGS sequence"/>
</dbReference>
<keyword evidence="13" id="KW-1185">Reference proteome</keyword>
<dbReference type="PROSITE" id="PS51918">
    <property type="entry name" value="RADICAL_SAM"/>
    <property type="match status" value="1"/>
</dbReference>
<dbReference type="InterPro" id="IPR013785">
    <property type="entry name" value="Aldolase_TIM"/>
</dbReference>
<keyword evidence="4 10" id="KW-0349">Heme</keyword>
<dbReference type="CDD" id="cd01335">
    <property type="entry name" value="Radical_SAM"/>
    <property type="match status" value="1"/>
</dbReference>
<keyword evidence="5 10" id="KW-0949">S-adenosyl-L-methionine</keyword>
<sequence length="378" mass="44169">MAGIYIHIPFCKTRCSYCDFYSTTRNDLKDKFVEVLCKELEMRSGYLADKRVETIYFGGGTPSQLSEQDFKRIFKTIRQCFDTQHCGEVTLEANPDDLTEEYVLMLREQPFDRLSIGIQTFHNETLKLLNRRHDAQTAIEAVGRCRQVGFDNFSIDLMYGLPGQTITRWQHDLAQALELRPPHISAYHLIYEEGTPLYKMLRLQQVHEVDEESSVCFFSTLMNTLSKAGYEHYEISNFCLPDKYSRHNTSYWQGIHYLGCGPSAHSFNGTTREWNTSSLQCYIEGIEKGKRAFEMEQLDLPTRYNEYIITSLRTMWGISIERLQKEFGEQFSACCRQMAEPYIEYGKLEERNGAWKLTREGLFISDGIMRDLLWVKEE</sequence>
<keyword evidence="10" id="KW-0004">4Fe-4S</keyword>
<evidence type="ECO:0000256" key="5">
    <source>
        <dbReference type="ARBA" id="ARBA00022691"/>
    </source>
</evidence>
<dbReference type="NCBIfam" id="TIGR00539">
    <property type="entry name" value="hemN_rel"/>
    <property type="match status" value="1"/>
</dbReference>
<dbReference type="PANTHER" id="PTHR13932:SF5">
    <property type="entry name" value="RADICAL S-ADENOSYL METHIONINE DOMAIN-CONTAINING PROTEIN 1, MITOCHONDRIAL"/>
    <property type="match status" value="1"/>
</dbReference>
<keyword evidence="7 10" id="KW-0408">Iron</keyword>
<comment type="function">
    <text evidence="10">Probably acts as a heme chaperone, transferring heme to an unknown acceptor. Binds one molecule of heme per monomer, possibly covalently. Binds 1 [4Fe-4S] cluster. The cluster is coordinated with 3 cysteines and an exchangeable S-adenosyl-L-methionine.</text>
</comment>
<evidence type="ECO:0000256" key="9">
    <source>
        <dbReference type="ARBA" id="ARBA00023186"/>
    </source>
</evidence>
<accession>A0A5D3EUV3</accession>
<dbReference type="EMBL" id="VKLW01000004">
    <property type="protein sequence ID" value="TYK34957.1"/>
    <property type="molecule type" value="Genomic_DNA"/>
</dbReference>
<keyword evidence="9 10" id="KW-0143">Chaperone</keyword>
<evidence type="ECO:0000256" key="7">
    <source>
        <dbReference type="ARBA" id="ARBA00023004"/>
    </source>
</evidence>
<keyword evidence="8 10" id="KW-0411">Iron-sulfur</keyword>
<dbReference type="GO" id="GO:0006779">
    <property type="term" value="P:porphyrin-containing compound biosynthetic process"/>
    <property type="evidence" value="ECO:0007669"/>
    <property type="project" value="InterPro"/>
</dbReference>
<dbReference type="InterPro" id="IPR058240">
    <property type="entry name" value="rSAM_sf"/>
</dbReference>
<keyword evidence="6 10" id="KW-0479">Metal-binding</keyword>
<dbReference type="AlphaFoldDB" id="A0A5D3EUV3"/>
<evidence type="ECO:0000313" key="13">
    <source>
        <dbReference type="Proteomes" id="UP000324383"/>
    </source>
</evidence>
<evidence type="ECO:0000256" key="6">
    <source>
        <dbReference type="ARBA" id="ARBA00022723"/>
    </source>
</evidence>
<dbReference type="SFLD" id="SFLDS00029">
    <property type="entry name" value="Radical_SAM"/>
    <property type="match status" value="1"/>
</dbReference>
<dbReference type="Pfam" id="PF04055">
    <property type="entry name" value="Radical_SAM"/>
    <property type="match status" value="1"/>
</dbReference>
<dbReference type="PANTHER" id="PTHR13932">
    <property type="entry name" value="COPROPORPHYRINIGEN III OXIDASE"/>
    <property type="match status" value="1"/>
</dbReference>
<dbReference type="GO" id="GO:0005737">
    <property type="term" value="C:cytoplasm"/>
    <property type="evidence" value="ECO:0007669"/>
    <property type="project" value="UniProtKB-SubCell"/>
</dbReference>
<evidence type="ECO:0000259" key="11">
    <source>
        <dbReference type="PROSITE" id="PS51918"/>
    </source>
</evidence>
<evidence type="ECO:0000256" key="8">
    <source>
        <dbReference type="ARBA" id="ARBA00023014"/>
    </source>
</evidence>
<dbReference type="InterPro" id="IPR034505">
    <property type="entry name" value="Coproporphyrinogen-III_oxidase"/>
</dbReference>
<evidence type="ECO:0000256" key="1">
    <source>
        <dbReference type="ARBA" id="ARBA00001966"/>
    </source>
</evidence>
<evidence type="ECO:0000256" key="10">
    <source>
        <dbReference type="RuleBase" id="RU364116"/>
    </source>
</evidence>
<proteinExistence type="inferred from homology"/>
<feature type="domain" description="Radical SAM core" evidence="11">
    <location>
        <begin position="1"/>
        <end position="231"/>
    </location>
</feature>
<dbReference type="SFLD" id="SFLDF00562">
    <property type="entry name" value="HemN-like__clustered_with_heat"/>
    <property type="match status" value="1"/>
</dbReference>
<dbReference type="GO" id="GO:0004109">
    <property type="term" value="F:coproporphyrinogen oxidase activity"/>
    <property type="evidence" value="ECO:0007669"/>
    <property type="project" value="InterPro"/>
</dbReference>
<comment type="caution">
    <text evidence="12">The sequence shown here is derived from an EMBL/GenBank/DDBJ whole genome shotgun (WGS) entry which is preliminary data.</text>
</comment>
<dbReference type="InterPro" id="IPR007197">
    <property type="entry name" value="rSAM"/>
</dbReference>
<dbReference type="InterPro" id="IPR006638">
    <property type="entry name" value="Elp3/MiaA/NifB-like_rSAM"/>
</dbReference>
<dbReference type="Gene3D" id="3.20.20.70">
    <property type="entry name" value="Aldolase class I"/>
    <property type="match status" value="1"/>
</dbReference>
<reference evidence="12 13" key="1">
    <citation type="submission" date="2019-07" db="EMBL/GenBank/DDBJ databases">
        <title>Draft Genome Sequences of Bacteroides pyogenes Strains Isolated from the Uterus Holstein Dairy Cows with Metritis.</title>
        <authorList>
            <person name="Cunha F."/>
            <person name="Galvao K.N."/>
            <person name="Jeon S.J."/>
            <person name="Jeong K.C."/>
        </authorList>
    </citation>
    <scope>NUCLEOTIDE SEQUENCE [LARGE SCALE GENOMIC DNA]</scope>
    <source>
        <strain evidence="12 13">KG-31</strain>
    </source>
</reference>
<gene>
    <name evidence="12" type="primary">hemW</name>
    <name evidence="12" type="ORF">FNJ60_02550</name>
</gene>
<dbReference type="GO" id="GO:0051539">
    <property type="term" value="F:4 iron, 4 sulfur cluster binding"/>
    <property type="evidence" value="ECO:0007669"/>
    <property type="project" value="UniProtKB-UniRule"/>
</dbReference>
<comment type="subcellular location">
    <subcellularLocation>
        <location evidence="10">Cytoplasm</location>
    </subcellularLocation>
</comment>
<dbReference type="SFLD" id="SFLDF00288">
    <property type="entry name" value="HemN-like__clustered_with_nucl"/>
    <property type="match status" value="1"/>
</dbReference>
<name>A0A5D3EUV3_9BACE</name>
<dbReference type="SMART" id="SM00729">
    <property type="entry name" value="Elp3"/>
    <property type="match status" value="1"/>
</dbReference>
<dbReference type="SFLD" id="SFLDG01065">
    <property type="entry name" value="anaerobic_coproporphyrinogen-I"/>
    <property type="match status" value="1"/>
</dbReference>
<dbReference type="GO" id="GO:0046872">
    <property type="term" value="F:metal ion binding"/>
    <property type="evidence" value="ECO:0007669"/>
    <property type="project" value="UniProtKB-UniRule"/>
</dbReference>
<organism evidence="12 13">
    <name type="scientific">Bacteroides pyogenes</name>
    <dbReference type="NCBI Taxonomy" id="310300"/>
    <lineage>
        <taxon>Bacteria</taxon>
        <taxon>Pseudomonadati</taxon>
        <taxon>Bacteroidota</taxon>
        <taxon>Bacteroidia</taxon>
        <taxon>Bacteroidales</taxon>
        <taxon>Bacteroidaceae</taxon>
        <taxon>Bacteroides</taxon>
    </lineage>
</organism>
<keyword evidence="10" id="KW-0963">Cytoplasm</keyword>
<evidence type="ECO:0000256" key="3">
    <source>
        <dbReference type="ARBA" id="ARBA00017228"/>
    </source>
</evidence>
<protein>
    <recommendedName>
        <fullName evidence="3 10">Heme chaperone HemW</fullName>
    </recommendedName>
</protein>
<comment type="cofactor">
    <cofactor evidence="1">
        <name>[4Fe-4S] cluster</name>
        <dbReference type="ChEBI" id="CHEBI:49883"/>
    </cofactor>
</comment>
<evidence type="ECO:0000256" key="4">
    <source>
        <dbReference type="ARBA" id="ARBA00022617"/>
    </source>
</evidence>
<dbReference type="InterPro" id="IPR010723">
    <property type="entry name" value="HemN_C"/>
</dbReference>
<dbReference type="SUPFAM" id="SSF102114">
    <property type="entry name" value="Radical SAM enzymes"/>
    <property type="match status" value="1"/>
</dbReference>
<dbReference type="Pfam" id="PF06969">
    <property type="entry name" value="HemN_C"/>
    <property type="match status" value="1"/>
</dbReference>